<feature type="chain" id="PRO_5045717494" evidence="1">
    <location>
        <begin position="19"/>
        <end position="141"/>
    </location>
</feature>
<sequence length="141" mass="15411">MKGLFAALLFLPFLLAAAQDDDACPPGFELVEENGEFRCVETEIICPGGNQRQFTDVVREFSRGIIPTRADLAPRSPAHISAVSPRTNSLSMMKRPVWELAALPAKFTSVSPPTASAAPRVRFFTTGTVPLQLVELHQFVL</sequence>
<keyword evidence="1" id="KW-0732">Signal</keyword>
<dbReference type="EMBL" id="JBAHYK010000216">
    <property type="protein sequence ID" value="KAL0576543.1"/>
    <property type="molecule type" value="Genomic_DNA"/>
</dbReference>
<gene>
    <name evidence="2" type="ORF">V5O48_005435</name>
</gene>
<accession>A0ABR3FMC3</accession>
<evidence type="ECO:0000256" key="1">
    <source>
        <dbReference type="SAM" id="SignalP"/>
    </source>
</evidence>
<comment type="caution">
    <text evidence="2">The sequence shown here is derived from an EMBL/GenBank/DDBJ whole genome shotgun (WGS) entry which is preliminary data.</text>
</comment>
<proteinExistence type="predicted"/>
<protein>
    <submittedName>
        <fullName evidence="2">Uncharacterized protein</fullName>
    </submittedName>
</protein>
<evidence type="ECO:0000313" key="3">
    <source>
        <dbReference type="Proteomes" id="UP001465976"/>
    </source>
</evidence>
<keyword evidence="3" id="KW-1185">Reference proteome</keyword>
<evidence type="ECO:0000313" key="2">
    <source>
        <dbReference type="EMBL" id="KAL0576543.1"/>
    </source>
</evidence>
<reference evidence="2 3" key="1">
    <citation type="submission" date="2024-02" db="EMBL/GenBank/DDBJ databases">
        <title>A draft genome for the cacao thread blight pathogen Marasmius crinis-equi.</title>
        <authorList>
            <person name="Cohen S.P."/>
            <person name="Baruah I.K."/>
            <person name="Amoako-Attah I."/>
            <person name="Bukari Y."/>
            <person name="Meinhardt L.W."/>
            <person name="Bailey B.A."/>
        </authorList>
    </citation>
    <scope>NUCLEOTIDE SEQUENCE [LARGE SCALE GENOMIC DNA]</scope>
    <source>
        <strain evidence="2 3">GH-76</strain>
    </source>
</reference>
<feature type="signal peptide" evidence="1">
    <location>
        <begin position="1"/>
        <end position="18"/>
    </location>
</feature>
<organism evidence="2 3">
    <name type="scientific">Marasmius crinis-equi</name>
    <dbReference type="NCBI Taxonomy" id="585013"/>
    <lineage>
        <taxon>Eukaryota</taxon>
        <taxon>Fungi</taxon>
        <taxon>Dikarya</taxon>
        <taxon>Basidiomycota</taxon>
        <taxon>Agaricomycotina</taxon>
        <taxon>Agaricomycetes</taxon>
        <taxon>Agaricomycetidae</taxon>
        <taxon>Agaricales</taxon>
        <taxon>Marasmiineae</taxon>
        <taxon>Marasmiaceae</taxon>
        <taxon>Marasmius</taxon>
    </lineage>
</organism>
<dbReference type="Proteomes" id="UP001465976">
    <property type="component" value="Unassembled WGS sequence"/>
</dbReference>
<name>A0ABR3FMC3_9AGAR</name>